<dbReference type="Proteomes" id="UP000078541">
    <property type="component" value="Unassembled WGS sequence"/>
</dbReference>
<sequence length="53" mass="5712">MPERQQSLSNAVSSVRCSYAPEKFFISCKCLNVGGAVVIPPAKIDLPRTMPSS</sequence>
<evidence type="ECO:0000313" key="1">
    <source>
        <dbReference type="EMBL" id="KYN34444.1"/>
    </source>
</evidence>
<gene>
    <name evidence="1" type="ORF">ALC56_10931</name>
</gene>
<protein>
    <submittedName>
        <fullName evidence="1">Uncharacterized protein</fullName>
    </submittedName>
</protein>
<dbReference type="AlphaFoldDB" id="A0A195F2Y1"/>
<proteinExistence type="predicted"/>
<organism evidence="1 2">
    <name type="scientific">Trachymyrmex septentrionalis</name>
    <dbReference type="NCBI Taxonomy" id="34720"/>
    <lineage>
        <taxon>Eukaryota</taxon>
        <taxon>Metazoa</taxon>
        <taxon>Ecdysozoa</taxon>
        <taxon>Arthropoda</taxon>
        <taxon>Hexapoda</taxon>
        <taxon>Insecta</taxon>
        <taxon>Pterygota</taxon>
        <taxon>Neoptera</taxon>
        <taxon>Endopterygota</taxon>
        <taxon>Hymenoptera</taxon>
        <taxon>Apocrita</taxon>
        <taxon>Aculeata</taxon>
        <taxon>Formicoidea</taxon>
        <taxon>Formicidae</taxon>
        <taxon>Myrmicinae</taxon>
        <taxon>Trachymyrmex</taxon>
    </lineage>
</organism>
<keyword evidence="2" id="KW-1185">Reference proteome</keyword>
<evidence type="ECO:0000313" key="2">
    <source>
        <dbReference type="Proteomes" id="UP000078541"/>
    </source>
</evidence>
<dbReference type="EMBL" id="KQ981856">
    <property type="protein sequence ID" value="KYN34444.1"/>
    <property type="molecule type" value="Genomic_DNA"/>
</dbReference>
<name>A0A195F2Y1_9HYME</name>
<reference evidence="1 2" key="1">
    <citation type="submission" date="2016-03" db="EMBL/GenBank/DDBJ databases">
        <title>Trachymyrmex septentrionalis WGS genome.</title>
        <authorList>
            <person name="Nygaard S."/>
            <person name="Hu H."/>
            <person name="Boomsma J."/>
            <person name="Zhang G."/>
        </authorList>
    </citation>
    <scope>NUCLEOTIDE SEQUENCE [LARGE SCALE GENOMIC DNA]</scope>
    <source>
        <strain evidence="1">Tsep2-gDNA-1</strain>
        <tissue evidence="1">Whole body</tissue>
    </source>
</reference>
<accession>A0A195F2Y1</accession>